<evidence type="ECO:0000313" key="2">
    <source>
        <dbReference type="EMBL" id="KKL63266.1"/>
    </source>
</evidence>
<dbReference type="NCBIfam" id="TIGR00197">
    <property type="entry name" value="yjeF_nterm"/>
    <property type="match status" value="1"/>
</dbReference>
<dbReference type="GO" id="GO:0031087">
    <property type="term" value="P:deadenylation-independent decapping of nuclear-transcribed mRNA"/>
    <property type="evidence" value="ECO:0007669"/>
    <property type="project" value="TreeGrafter"/>
</dbReference>
<dbReference type="GO" id="GO:0003729">
    <property type="term" value="F:mRNA binding"/>
    <property type="evidence" value="ECO:0007669"/>
    <property type="project" value="TreeGrafter"/>
</dbReference>
<sequence length="187" mass="19770">MVAQVIRAHERARVPSITTEQMREVDRLMIEEYGIVLLQMMENAGRNLARLAATLATGGRDRSVLVLAGKGNNGGGGMVAARHLSNMGGRVCIILPVPVRELADVPAHQASILQRMGVELLEAEDVPQTRLERLFGEADLIVDALIGYSLTGAPRGRVAVLIDGANASGKPVVSLDVPSCVDAGQGT</sequence>
<dbReference type="GO" id="GO:0000932">
    <property type="term" value="C:P-body"/>
    <property type="evidence" value="ECO:0007669"/>
    <property type="project" value="TreeGrafter"/>
</dbReference>
<dbReference type="GO" id="GO:0033962">
    <property type="term" value="P:P-body assembly"/>
    <property type="evidence" value="ECO:0007669"/>
    <property type="project" value="TreeGrafter"/>
</dbReference>
<dbReference type="Gene3D" id="3.40.50.10260">
    <property type="entry name" value="YjeF N-terminal domain"/>
    <property type="match status" value="1"/>
</dbReference>
<protein>
    <recommendedName>
        <fullName evidence="1">YjeF N-terminal domain-containing protein</fullName>
    </recommendedName>
</protein>
<evidence type="ECO:0000259" key="1">
    <source>
        <dbReference type="PROSITE" id="PS51385"/>
    </source>
</evidence>
<dbReference type="PROSITE" id="PS51385">
    <property type="entry name" value="YJEF_N"/>
    <property type="match status" value="1"/>
</dbReference>
<accession>A0A0F9EAR8</accession>
<organism evidence="2">
    <name type="scientific">marine sediment metagenome</name>
    <dbReference type="NCBI Taxonomy" id="412755"/>
    <lineage>
        <taxon>unclassified sequences</taxon>
        <taxon>metagenomes</taxon>
        <taxon>ecological metagenomes</taxon>
    </lineage>
</organism>
<gene>
    <name evidence="2" type="ORF">LCGC14_2176850</name>
</gene>
<dbReference type="Pfam" id="PF03853">
    <property type="entry name" value="YjeF_N"/>
    <property type="match status" value="1"/>
</dbReference>
<dbReference type="InterPro" id="IPR036652">
    <property type="entry name" value="YjeF_N_dom_sf"/>
</dbReference>
<feature type="domain" description="YjeF N-terminal" evidence="1">
    <location>
        <begin position="22"/>
        <end position="187"/>
    </location>
</feature>
<dbReference type="EMBL" id="LAZR01028230">
    <property type="protein sequence ID" value="KKL63266.1"/>
    <property type="molecule type" value="Genomic_DNA"/>
</dbReference>
<dbReference type="PANTHER" id="PTHR13612">
    <property type="entry name" value="ENHANCER OF MRNA-DECAPPING PROTEIN 3"/>
    <property type="match status" value="1"/>
</dbReference>
<dbReference type="SUPFAM" id="SSF64153">
    <property type="entry name" value="YjeF N-terminal domain-like"/>
    <property type="match status" value="1"/>
</dbReference>
<dbReference type="InterPro" id="IPR004443">
    <property type="entry name" value="YjeF_N_dom"/>
</dbReference>
<proteinExistence type="predicted"/>
<feature type="non-terminal residue" evidence="2">
    <location>
        <position position="187"/>
    </location>
</feature>
<name>A0A0F9EAR8_9ZZZZ</name>
<dbReference type="AlphaFoldDB" id="A0A0F9EAR8"/>
<reference evidence="2" key="1">
    <citation type="journal article" date="2015" name="Nature">
        <title>Complex archaea that bridge the gap between prokaryotes and eukaryotes.</title>
        <authorList>
            <person name="Spang A."/>
            <person name="Saw J.H."/>
            <person name="Jorgensen S.L."/>
            <person name="Zaremba-Niedzwiedzka K."/>
            <person name="Martijn J."/>
            <person name="Lind A.E."/>
            <person name="van Eijk R."/>
            <person name="Schleper C."/>
            <person name="Guy L."/>
            <person name="Ettema T.J."/>
        </authorList>
    </citation>
    <scope>NUCLEOTIDE SEQUENCE</scope>
</reference>
<dbReference type="PANTHER" id="PTHR13612:SF0">
    <property type="entry name" value="ENHANCER OF MRNA-DECAPPING PROTEIN 3"/>
    <property type="match status" value="1"/>
</dbReference>
<comment type="caution">
    <text evidence="2">The sequence shown here is derived from an EMBL/GenBank/DDBJ whole genome shotgun (WGS) entry which is preliminary data.</text>
</comment>